<dbReference type="Proteomes" id="UP001177021">
    <property type="component" value="Unassembled WGS sequence"/>
</dbReference>
<dbReference type="EMBL" id="CASHSV030000001">
    <property type="protein sequence ID" value="CAJ2628416.1"/>
    <property type="molecule type" value="Genomic_DNA"/>
</dbReference>
<sequence length="104" mass="11705">MVQEVHYKVKVIVDAEVGSIATKAKEIKATWVILDRFQKKEAGQCIKQLNSNVVLIDHEIPRIIKAVTSMTLENFSKSQNQIKTTEKAIPYILDEIFSTSPSTS</sequence>
<organism evidence="1 2">
    <name type="scientific">Trifolium pratense</name>
    <name type="common">Red clover</name>
    <dbReference type="NCBI Taxonomy" id="57577"/>
    <lineage>
        <taxon>Eukaryota</taxon>
        <taxon>Viridiplantae</taxon>
        <taxon>Streptophyta</taxon>
        <taxon>Embryophyta</taxon>
        <taxon>Tracheophyta</taxon>
        <taxon>Spermatophyta</taxon>
        <taxon>Magnoliopsida</taxon>
        <taxon>eudicotyledons</taxon>
        <taxon>Gunneridae</taxon>
        <taxon>Pentapetalae</taxon>
        <taxon>rosids</taxon>
        <taxon>fabids</taxon>
        <taxon>Fabales</taxon>
        <taxon>Fabaceae</taxon>
        <taxon>Papilionoideae</taxon>
        <taxon>50 kb inversion clade</taxon>
        <taxon>NPAAA clade</taxon>
        <taxon>Hologalegina</taxon>
        <taxon>IRL clade</taxon>
        <taxon>Trifolieae</taxon>
        <taxon>Trifolium</taxon>
    </lineage>
</organism>
<reference evidence="1" key="1">
    <citation type="submission" date="2023-10" db="EMBL/GenBank/DDBJ databases">
        <authorList>
            <person name="Rodriguez Cubillos JULIANA M."/>
            <person name="De Vega J."/>
        </authorList>
    </citation>
    <scope>NUCLEOTIDE SEQUENCE</scope>
</reference>
<gene>
    <name evidence="1" type="ORF">MILVUS5_LOCUS652</name>
</gene>
<name>A0ACB0I8E2_TRIPR</name>
<protein>
    <submittedName>
        <fullName evidence="1">Uncharacterized protein</fullName>
    </submittedName>
</protein>
<keyword evidence="2" id="KW-1185">Reference proteome</keyword>
<comment type="caution">
    <text evidence="1">The sequence shown here is derived from an EMBL/GenBank/DDBJ whole genome shotgun (WGS) entry which is preliminary data.</text>
</comment>
<proteinExistence type="predicted"/>
<evidence type="ECO:0000313" key="1">
    <source>
        <dbReference type="EMBL" id="CAJ2628416.1"/>
    </source>
</evidence>
<accession>A0ACB0I8E2</accession>
<evidence type="ECO:0000313" key="2">
    <source>
        <dbReference type="Proteomes" id="UP001177021"/>
    </source>
</evidence>